<feature type="compositionally biased region" description="Basic residues" evidence="1">
    <location>
        <begin position="380"/>
        <end position="390"/>
    </location>
</feature>
<sequence>MSAAVAARPIRPLPKRRLRERLSESASARFSPPQPPSAPLFFFPFNSHTSDSVFGRPGSPGYGDVHGVADGLQDSSDDEDNSNASVSRGAGVVSGLAGGGGGADPYEWTENTNNKKKRKIPMHTNPGGSSGSGGTSGCSTSPGFSPTSASPRNRWKPSGIGAAQRSPLSARRVQRRQYPASPSPDPFARAASAEPGSSKPRDIGNPPVTPTKSRPKTPPPPELSPSGVPKRTQFTFVCESPMSASLSYAPGGTHHATPSTSSSCLEITSPSKSMHTVGTQTSPKFSDCDAPGGSPPNGRPKKPKKLSRRELFAREQRRRRQELLNSHHSNNNEIWICEFCEYESIFGTPPLALMQQYEIKDRKERRRLAEKRRLLEKAKQKGKKNVKGGKSKAPNGTTTGNTACNGAPPPPPPSSEGTQSDDVVRGAIARNIGRRRHSAMVQTDECLDHHHHHPPSCGRGANGACCVHGGGGGHGNIHQPA</sequence>
<proteinExistence type="predicted"/>
<reference evidence="2 3" key="1">
    <citation type="submission" date="2019-04" db="EMBL/GenBank/DDBJ databases">
        <title>Comparative genomics and transcriptomics to analyze fruiting body development in filamentous ascomycetes.</title>
        <authorList>
            <consortium name="DOE Joint Genome Institute"/>
            <person name="Lutkenhaus R."/>
            <person name="Traeger S."/>
            <person name="Breuer J."/>
            <person name="Kuo A."/>
            <person name="Lipzen A."/>
            <person name="Pangilinan J."/>
            <person name="Dilworth D."/>
            <person name="Sandor L."/>
            <person name="Poggeler S."/>
            <person name="Barry K."/>
            <person name="Grigoriev I.V."/>
            <person name="Nowrousian M."/>
        </authorList>
    </citation>
    <scope>NUCLEOTIDE SEQUENCE [LARGE SCALE GENOMIC DNA]</scope>
    <source>
        <strain evidence="2 3">CBS 389.68</strain>
    </source>
</reference>
<dbReference type="STRING" id="341454.A0A4S2N5W0"/>
<protein>
    <submittedName>
        <fullName evidence="2">Uncharacterized protein</fullName>
    </submittedName>
</protein>
<feature type="region of interest" description="Disordered" evidence="1">
    <location>
        <begin position="1"/>
        <end position="308"/>
    </location>
</feature>
<feature type="region of interest" description="Disordered" evidence="1">
    <location>
        <begin position="376"/>
        <end position="421"/>
    </location>
</feature>
<dbReference type="OrthoDB" id="5396257at2759"/>
<dbReference type="InParanoid" id="A0A4S2N5W0"/>
<feature type="compositionally biased region" description="Polar residues" evidence="1">
    <location>
        <begin position="256"/>
        <end position="284"/>
    </location>
</feature>
<dbReference type="AlphaFoldDB" id="A0A4S2N5W0"/>
<organism evidence="2 3">
    <name type="scientific">Ascodesmis nigricans</name>
    <dbReference type="NCBI Taxonomy" id="341454"/>
    <lineage>
        <taxon>Eukaryota</taxon>
        <taxon>Fungi</taxon>
        <taxon>Dikarya</taxon>
        <taxon>Ascomycota</taxon>
        <taxon>Pezizomycotina</taxon>
        <taxon>Pezizomycetes</taxon>
        <taxon>Pezizales</taxon>
        <taxon>Ascodesmidaceae</taxon>
        <taxon>Ascodesmis</taxon>
    </lineage>
</organism>
<dbReference type="Proteomes" id="UP000298138">
    <property type="component" value="Unassembled WGS sequence"/>
</dbReference>
<gene>
    <name evidence="2" type="ORF">EX30DRAFT_367834</name>
</gene>
<name>A0A4S2N5W0_9PEZI</name>
<keyword evidence="3" id="KW-1185">Reference proteome</keyword>
<feature type="compositionally biased region" description="Low complexity" evidence="1">
    <location>
        <begin position="391"/>
        <end position="406"/>
    </location>
</feature>
<evidence type="ECO:0000313" key="2">
    <source>
        <dbReference type="EMBL" id="TGZ84689.1"/>
    </source>
</evidence>
<dbReference type="EMBL" id="ML220112">
    <property type="protein sequence ID" value="TGZ84689.1"/>
    <property type="molecule type" value="Genomic_DNA"/>
</dbReference>
<evidence type="ECO:0000256" key="1">
    <source>
        <dbReference type="SAM" id="MobiDB-lite"/>
    </source>
</evidence>
<feature type="compositionally biased region" description="Low complexity" evidence="1">
    <location>
        <begin position="82"/>
        <end position="95"/>
    </location>
</feature>
<evidence type="ECO:0000313" key="3">
    <source>
        <dbReference type="Proteomes" id="UP000298138"/>
    </source>
</evidence>
<feature type="compositionally biased region" description="Low complexity" evidence="1">
    <location>
        <begin position="137"/>
        <end position="148"/>
    </location>
</feature>
<accession>A0A4S2N5W0</accession>